<name>A0A653A551_UNCDX</name>
<accession>A0A653A551</accession>
<dbReference type="InterPro" id="IPR000644">
    <property type="entry name" value="CBS_dom"/>
</dbReference>
<dbReference type="Pfam" id="PF00571">
    <property type="entry name" value="CBS"/>
    <property type="match status" value="2"/>
</dbReference>
<organism evidence="4">
    <name type="scientific">Uncultured Desulfatiglans sp</name>
    <dbReference type="NCBI Taxonomy" id="1748965"/>
    <lineage>
        <taxon>Bacteria</taxon>
        <taxon>Pseudomonadati</taxon>
        <taxon>Thermodesulfobacteriota</taxon>
        <taxon>Desulfobacteria</taxon>
        <taxon>Desulfatiglandales</taxon>
        <taxon>Desulfatiglandaceae</taxon>
        <taxon>Desulfatiglans</taxon>
        <taxon>environmental samples</taxon>
    </lineage>
</organism>
<proteinExistence type="predicted"/>
<sequence>MFIERSMTRKVITIGPEAGLLEAREAMKTHGVPSLPVVGEDGVLLGIVTDRDLRSALPSGLLAPEEARRERERIAAVRVKDLMTRDPVTVAPVHTLQDALILILRAHVGTLPVVDEHRRVIGIISLRDMLRAFEEVLGLNEPGTLLCVLADEHPGQMKRIVDAVTEEGIRLGSVLVARDWEQGKRAFFPYLFTNNTIRIKRRLEALGFTLLNPLDWYLKPFRAGP</sequence>
<keyword evidence="1 2" id="KW-0129">CBS domain</keyword>
<dbReference type="PROSITE" id="PS51371">
    <property type="entry name" value="CBS"/>
    <property type="match status" value="2"/>
</dbReference>
<evidence type="ECO:0000313" key="4">
    <source>
        <dbReference type="EMBL" id="VBB43170.1"/>
    </source>
</evidence>
<dbReference type="PANTHER" id="PTHR43080">
    <property type="entry name" value="CBS DOMAIN-CONTAINING PROTEIN CBSX3, MITOCHONDRIAL"/>
    <property type="match status" value="1"/>
</dbReference>
<dbReference type="CDD" id="cd04584">
    <property type="entry name" value="CBS_pair_AcuB_like"/>
    <property type="match status" value="1"/>
</dbReference>
<evidence type="ECO:0000256" key="2">
    <source>
        <dbReference type="PROSITE-ProRule" id="PRU00703"/>
    </source>
</evidence>
<evidence type="ECO:0000259" key="3">
    <source>
        <dbReference type="PROSITE" id="PS51371"/>
    </source>
</evidence>
<reference evidence="4" key="1">
    <citation type="submission" date="2018-07" db="EMBL/GenBank/DDBJ databases">
        <authorList>
            <consortium name="Genoscope - CEA"/>
            <person name="William W."/>
        </authorList>
    </citation>
    <scope>NUCLEOTIDE SEQUENCE</scope>
    <source>
        <strain evidence="4">IK1</strain>
    </source>
</reference>
<dbReference type="InterPro" id="IPR051257">
    <property type="entry name" value="Diverse_CBS-Domain"/>
</dbReference>
<dbReference type="AlphaFoldDB" id="A0A653A551"/>
<dbReference type="SMART" id="SM00116">
    <property type="entry name" value="CBS"/>
    <property type="match status" value="2"/>
</dbReference>
<dbReference type="PANTHER" id="PTHR43080:SF2">
    <property type="entry name" value="CBS DOMAIN-CONTAINING PROTEIN"/>
    <property type="match status" value="1"/>
</dbReference>
<feature type="domain" description="CBS" evidence="3">
    <location>
        <begin position="7"/>
        <end position="65"/>
    </location>
</feature>
<dbReference type="Gene3D" id="3.10.580.10">
    <property type="entry name" value="CBS-domain"/>
    <property type="match status" value="1"/>
</dbReference>
<protein>
    <submittedName>
        <fullName evidence="4">CBS domain containing membrane protein</fullName>
    </submittedName>
</protein>
<evidence type="ECO:0000256" key="1">
    <source>
        <dbReference type="ARBA" id="ARBA00023122"/>
    </source>
</evidence>
<dbReference type="InterPro" id="IPR046342">
    <property type="entry name" value="CBS_dom_sf"/>
</dbReference>
<dbReference type="EMBL" id="UPXX01000018">
    <property type="protein sequence ID" value="VBB43170.1"/>
    <property type="molecule type" value="Genomic_DNA"/>
</dbReference>
<feature type="domain" description="CBS" evidence="3">
    <location>
        <begin position="83"/>
        <end position="141"/>
    </location>
</feature>
<dbReference type="SUPFAM" id="SSF54631">
    <property type="entry name" value="CBS-domain pair"/>
    <property type="match status" value="1"/>
</dbReference>
<gene>
    <name evidence="4" type="ORF">TRIP_B250265</name>
</gene>